<dbReference type="SMART" id="SM00382">
    <property type="entry name" value="AAA"/>
    <property type="match status" value="1"/>
</dbReference>
<comment type="caution">
    <text evidence="3">The sequence shown here is derived from an EMBL/GenBank/DDBJ whole genome shotgun (WGS) entry which is preliminary data.</text>
</comment>
<dbReference type="InterPro" id="IPR006321">
    <property type="entry name" value="PilT/PilU"/>
</dbReference>
<name>A0A1F4Q126_UNCSA</name>
<proteinExistence type="inferred from homology"/>
<accession>A0A1F4Q126</accession>
<dbReference type="Gene3D" id="3.40.50.300">
    <property type="entry name" value="P-loop containing nucleotide triphosphate hydrolases"/>
    <property type="match status" value="1"/>
</dbReference>
<dbReference type="InterPro" id="IPR027417">
    <property type="entry name" value="P-loop_NTPase"/>
</dbReference>
<protein>
    <submittedName>
        <fullName evidence="3">Type IV pili twitching motility protein PilT</fullName>
    </submittedName>
</protein>
<dbReference type="NCBIfam" id="TIGR01420">
    <property type="entry name" value="pilT_fam"/>
    <property type="match status" value="1"/>
</dbReference>
<dbReference type="Pfam" id="PF00437">
    <property type="entry name" value="T2SSE"/>
    <property type="match status" value="1"/>
</dbReference>
<evidence type="ECO:0000259" key="2">
    <source>
        <dbReference type="PROSITE" id="PS00662"/>
    </source>
</evidence>
<organism evidence="3 4">
    <name type="scientific">candidate division WOR-1 bacterium RIFCSPHIGHO2_01_FULL_53_15</name>
    <dbReference type="NCBI Taxonomy" id="1802564"/>
    <lineage>
        <taxon>Bacteria</taxon>
        <taxon>Bacillati</taxon>
        <taxon>Saganbacteria</taxon>
    </lineage>
</organism>
<dbReference type="InterPro" id="IPR050921">
    <property type="entry name" value="T4SS_GSP_E_ATPase"/>
</dbReference>
<dbReference type="InterPro" id="IPR003593">
    <property type="entry name" value="AAA+_ATPase"/>
</dbReference>
<dbReference type="GO" id="GO:0005524">
    <property type="term" value="F:ATP binding"/>
    <property type="evidence" value="ECO:0007669"/>
    <property type="project" value="InterPro"/>
</dbReference>
<comment type="similarity">
    <text evidence="1">Belongs to the GSP E family.</text>
</comment>
<dbReference type="AlphaFoldDB" id="A0A1F4Q126"/>
<dbReference type="InterPro" id="IPR001482">
    <property type="entry name" value="T2SS/T4SS_dom"/>
</dbReference>
<evidence type="ECO:0000256" key="1">
    <source>
        <dbReference type="ARBA" id="ARBA00006611"/>
    </source>
</evidence>
<sequence>MDIKNLLAQLIKSKGSDLLLAAYNPPCLRINNALVKIEQRNLTAEETEALVTPIIRKHELEEFKRVKELDTSFEDENSRYRINLHYQMGAIGATIRRVPKEIPNLEELKLPPIVKTFAGFERGLILVTGPTGCGKSTTQAAMINLINATRACHIITIEDPIEFIHTPKLAVIEQREVGFDTIYFGEALKRVLRQIPDVILVGEMRDLESIQMAMTAAETGHLVISTLHTQDAVQSIDRIIDVFPPHQQGQIRTQISMTLGGIVSQQLVPKTDGSGLVGAFEILVATPAIRNIIRKGSTQDIYSMIELGGQYQMITMDASLYNLYEKRLIGRNEAMAHAINHERMEKLLSGKL</sequence>
<dbReference type="GO" id="GO:0016887">
    <property type="term" value="F:ATP hydrolysis activity"/>
    <property type="evidence" value="ECO:0007669"/>
    <property type="project" value="InterPro"/>
</dbReference>
<dbReference type="SUPFAM" id="SSF52540">
    <property type="entry name" value="P-loop containing nucleoside triphosphate hydrolases"/>
    <property type="match status" value="1"/>
</dbReference>
<dbReference type="Gene3D" id="3.30.450.90">
    <property type="match status" value="1"/>
</dbReference>
<gene>
    <name evidence="3" type="ORF">A2625_05845</name>
</gene>
<reference evidence="3 4" key="1">
    <citation type="journal article" date="2016" name="Nat. Commun.">
        <title>Thousands of microbial genomes shed light on interconnected biogeochemical processes in an aquifer system.</title>
        <authorList>
            <person name="Anantharaman K."/>
            <person name="Brown C.T."/>
            <person name="Hug L.A."/>
            <person name="Sharon I."/>
            <person name="Castelle C.J."/>
            <person name="Probst A.J."/>
            <person name="Thomas B.C."/>
            <person name="Singh A."/>
            <person name="Wilkins M.J."/>
            <person name="Karaoz U."/>
            <person name="Brodie E.L."/>
            <person name="Williams K.H."/>
            <person name="Hubbard S.S."/>
            <person name="Banfield J.F."/>
        </authorList>
    </citation>
    <scope>NUCLEOTIDE SEQUENCE [LARGE SCALE GENOMIC DNA]</scope>
</reference>
<dbReference type="PANTHER" id="PTHR30486">
    <property type="entry name" value="TWITCHING MOTILITY PROTEIN PILT"/>
    <property type="match status" value="1"/>
</dbReference>
<dbReference type="PROSITE" id="PS00662">
    <property type="entry name" value="T2SP_E"/>
    <property type="match status" value="1"/>
</dbReference>
<evidence type="ECO:0000313" key="4">
    <source>
        <dbReference type="Proteomes" id="UP000178724"/>
    </source>
</evidence>
<dbReference type="EMBL" id="METM01000021">
    <property type="protein sequence ID" value="OGB89638.1"/>
    <property type="molecule type" value="Genomic_DNA"/>
</dbReference>
<dbReference type="Proteomes" id="UP000178724">
    <property type="component" value="Unassembled WGS sequence"/>
</dbReference>
<feature type="domain" description="Bacterial type II secretion system protein E" evidence="2">
    <location>
        <begin position="192"/>
        <end position="206"/>
    </location>
</feature>
<evidence type="ECO:0000313" key="3">
    <source>
        <dbReference type="EMBL" id="OGB89638.1"/>
    </source>
</evidence>
<dbReference type="CDD" id="cd01131">
    <property type="entry name" value="PilT"/>
    <property type="match status" value="1"/>
</dbReference>